<dbReference type="InterPro" id="IPR011333">
    <property type="entry name" value="SKP1/BTB/POZ_sf"/>
</dbReference>
<sequence length="267" mass="29318">MSLEAGAGAEGPEGAPGEALVEVRLGERSFAVSKRKLLEQSDFFGALYRSGMREAEAEAEAKEGGPVEVQRLRGGLSAEGLELVLDFIRTSRLEEPREEDGEDGEPWLLEALVEAASFLQVTPLLRRLRSRLRLPNCLRLHRLAQVYGLRELQEAALDFMAARFHQVLRRPEARPPLLLLPAALRQQLRERRMRGPPALVALGSFPQGEAQAPASGSMMLRYEEGSRRWVPLPAALPPELGGVRGSGAAVLDNYLFLAGGLRLTSHE</sequence>
<name>A0ABQ7T1J1_PHRPL</name>
<feature type="non-terminal residue" evidence="2">
    <location>
        <position position="267"/>
    </location>
</feature>
<keyword evidence="3" id="KW-1185">Reference proteome</keyword>
<dbReference type="PANTHER" id="PTHR46375">
    <property type="entry name" value="KELCH REPEAT AND BTB DOMAIN-CONTAINING PROTEIN 13-RELATED"/>
    <property type="match status" value="1"/>
</dbReference>
<dbReference type="PANTHER" id="PTHR46375:SF4">
    <property type="entry name" value="KELCH-LIKE FAMILY, MEMBER 42"/>
    <property type="match status" value="1"/>
</dbReference>
<accession>A0ABQ7T1J1</accession>
<feature type="domain" description="BTB" evidence="1">
    <location>
        <begin position="17"/>
        <end position="97"/>
    </location>
</feature>
<comment type="caution">
    <text evidence="2">The sequence shown here is derived from an EMBL/GenBank/DDBJ whole genome shotgun (WGS) entry which is preliminary data.</text>
</comment>
<evidence type="ECO:0000313" key="2">
    <source>
        <dbReference type="EMBL" id="KAH0623406.1"/>
    </source>
</evidence>
<dbReference type="Gene3D" id="3.30.710.10">
    <property type="entry name" value="Potassium Channel Kv1.1, Chain A"/>
    <property type="match status" value="1"/>
</dbReference>
<evidence type="ECO:0000259" key="1">
    <source>
        <dbReference type="PROSITE" id="PS50097"/>
    </source>
</evidence>
<dbReference type="InterPro" id="IPR052392">
    <property type="entry name" value="Kelch-BTB_domain-containing"/>
</dbReference>
<dbReference type="Proteomes" id="UP000826234">
    <property type="component" value="Unassembled WGS sequence"/>
</dbReference>
<evidence type="ECO:0000313" key="3">
    <source>
        <dbReference type="Proteomes" id="UP000826234"/>
    </source>
</evidence>
<dbReference type="PROSITE" id="PS50097">
    <property type="entry name" value="BTB"/>
    <property type="match status" value="1"/>
</dbReference>
<dbReference type="InterPro" id="IPR000210">
    <property type="entry name" value="BTB/POZ_dom"/>
</dbReference>
<dbReference type="SUPFAM" id="SSF54695">
    <property type="entry name" value="POZ domain"/>
    <property type="match status" value="1"/>
</dbReference>
<proteinExistence type="predicted"/>
<organism evidence="2 3">
    <name type="scientific">Phrynosoma platyrhinos</name>
    <name type="common">Desert horned lizard</name>
    <dbReference type="NCBI Taxonomy" id="52577"/>
    <lineage>
        <taxon>Eukaryota</taxon>
        <taxon>Metazoa</taxon>
        <taxon>Chordata</taxon>
        <taxon>Craniata</taxon>
        <taxon>Vertebrata</taxon>
        <taxon>Euteleostomi</taxon>
        <taxon>Lepidosauria</taxon>
        <taxon>Squamata</taxon>
        <taxon>Bifurcata</taxon>
        <taxon>Unidentata</taxon>
        <taxon>Episquamata</taxon>
        <taxon>Toxicofera</taxon>
        <taxon>Iguania</taxon>
        <taxon>Phrynosomatidae</taxon>
        <taxon>Phrynosomatinae</taxon>
        <taxon>Phrynosoma</taxon>
    </lineage>
</organism>
<gene>
    <name evidence="2" type="ORF">JD844_003896</name>
</gene>
<protein>
    <recommendedName>
        <fullName evidence="1">BTB domain-containing protein</fullName>
    </recommendedName>
</protein>
<reference evidence="2 3" key="1">
    <citation type="journal article" date="2022" name="Gigascience">
        <title>A chromosome-level genome assembly and annotation of the desert horned lizard, Phrynosoma platyrhinos, provides insight into chromosomal rearrangements among reptiles.</title>
        <authorList>
            <person name="Koochekian N."/>
            <person name="Ascanio A."/>
            <person name="Farleigh K."/>
            <person name="Card D.C."/>
            <person name="Schield D.R."/>
            <person name="Castoe T.A."/>
            <person name="Jezkova T."/>
        </authorList>
    </citation>
    <scope>NUCLEOTIDE SEQUENCE [LARGE SCALE GENOMIC DNA]</scope>
    <source>
        <strain evidence="2">NK-2021</strain>
    </source>
</reference>
<dbReference type="EMBL" id="JAIPUX010003206">
    <property type="protein sequence ID" value="KAH0623406.1"/>
    <property type="molecule type" value="Genomic_DNA"/>
</dbReference>